<proteinExistence type="predicted"/>
<dbReference type="InterPro" id="IPR011990">
    <property type="entry name" value="TPR-like_helical_dom_sf"/>
</dbReference>
<dbReference type="Gene3D" id="1.10.10.10">
    <property type="entry name" value="Winged helix-like DNA-binding domain superfamily/Winged helix DNA-binding domain"/>
    <property type="match status" value="1"/>
</dbReference>
<evidence type="ECO:0000313" key="2">
    <source>
        <dbReference type="EMBL" id="MFD1939930.1"/>
    </source>
</evidence>
<name>A0ABW4TFJ7_9ACTN</name>
<accession>A0ABW4TFJ7</accession>
<keyword evidence="3" id="KW-1185">Reference proteome</keyword>
<feature type="domain" description="Bacterial transcriptional activator" evidence="1">
    <location>
        <begin position="98"/>
        <end position="239"/>
    </location>
</feature>
<dbReference type="Gene3D" id="1.25.40.10">
    <property type="entry name" value="Tetratricopeptide repeat domain"/>
    <property type="match status" value="1"/>
</dbReference>
<dbReference type="EMBL" id="JBHUFV010000098">
    <property type="protein sequence ID" value="MFD1939930.1"/>
    <property type="molecule type" value="Genomic_DNA"/>
</dbReference>
<comment type="caution">
    <text evidence="2">The sequence shown here is derived from an EMBL/GenBank/DDBJ whole genome shotgun (WGS) entry which is preliminary data.</text>
</comment>
<dbReference type="InterPro" id="IPR051677">
    <property type="entry name" value="AfsR-DnrI-RedD_regulator"/>
</dbReference>
<sequence length="243" mass="26194">MESSDRPPPRVALLGGFRLQAGDEHVPLSGGSERLVAFVALSKGSVPRNLIAGSLWPDVSERRAYANLRSALARLNDAGRRIMEVGASEIRLSPDAEVDFRHARSLALRILDRAEPTRDEDLTSEAVSVLSAGLLPGWYDDWVLLIAEEWHQQRLHALEALAADLVTAGRHAEAVAAAGVAVHAEPLRESACAALVKAHLAEGNQAEALHHFRRYQQRLQAELGLKPTSRLSALLAGLQPAGG</sequence>
<dbReference type="Proteomes" id="UP001597368">
    <property type="component" value="Unassembled WGS sequence"/>
</dbReference>
<gene>
    <name evidence="2" type="ORF">ACFSKW_51585</name>
</gene>
<dbReference type="InterPro" id="IPR036388">
    <property type="entry name" value="WH-like_DNA-bd_sf"/>
</dbReference>
<dbReference type="PANTHER" id="PTHR35807">
    <property type="entry name" value="TRANSCRIPTIONAL REGULATOR REDD-RELATED"/>
    <property type="match status" value="1"/>
</dbReference>
<reference evidence="3" key="1">
    <citation type="journal article" date="2019" name="Int. J. Syst. Evol. Microbiol.">
        <title>The Global Catalogue of Microorganisms (GCM) 10K type strain sequencing project: providing services to taxonomists for standard genome sequencing and annotation.</title>
        <authorList>
            <consortium name="The Broad Institute Genomics Platform"/>
            <consortium name="The Broad Institute Genome Sequencing Center for Infectious Disease"/>
            <person name="Wu L."/>
            <person name="Ma J."/>
        </authorList>
    </citation>
    <scope>NUCLEOTIDE SEQUENCE [LARGE SCALE GENOMIC DNA]</scope>
    <source>
        <strain evidence="3">ICMP 6774ER</strain>
    </source>
</reference>
<evidence type="ECO:0000313" key="3">
    <source>
        <dbReference type="Proteomes" id="UP001597368"/>
    </source>
</evidence>
<protein>
    <submittedName>
        <fullName evidence="2">BTAD domain-containing putative transcriptional regulator</fullName>
    </submittedName>
</protein>
<dbReference type="SMART" id="SM01043">
    <property type="entry name" value="BTAD"/>
    <property type="match status" value="1"/>
</dbReference>
<organism evidence="2 3">
    <name type="scientific">Nonomuraea mangrovi</name>
    <dbReference type="NCBI Taxonomy" id="2316207"/>
    <lineage>
        <taxon>Bacteria</taxon>
        <taxon>Bacillati</taxon>
        <taxon>Actinomycetota</taxon>
        <taxon>Actinomycetes</taxon>
        <taxon>Streptosporangiales</taxon>
        <taxon>Streptosporangiaceae</taxon>
        <taxon>Nonomuraea</taxon>
    </lineage>
</organism>
<dbReference type="SUPFAM" id="SSF48452">
    <property type="entry name" value="TPR-like"/>
    <property type="match status" value="1"/>
</dbReference>
<dbReference type="Pfam" id="PF03704">
    <property type="entry name" value="BTAD"/>
    <property type="match status" value="1"/>
</dbReference>
<dbReference type="RefSeq" id="WP_379582664.1">
    <property type="nucleotide sequence ID" value="NZ_JBHUFV010000098.1"/>
</dbReference>
<evidence type="ECO:0000259" key="1">
    <source>
        <dbReference type="SMART" id="SM01043"/>
    </source>
</evidence>
<dbReference type="InterPro" id="IPR005158">
    <property type="entry name" value="BTAD"/>
</dbReference>